<sequence>MARVKQFLGEGLFKTVCTFFFVLVGLFVIGAYNWAFKVYRTELQTINPVMFPSFTEIDVTAFAPAMQEKYYRLWRIYDWVADGYAAPRVGGLYTRVPIIYVHGNGGSYYCARSLARFVYESNARLRQKAMRDYRSHVKRQLYYEYRTNQSLERLEEGMPIPSWLQHRVEEKIIREEVPLLGTELFSVDFLEESFAHSAPITFKEARFLNHSVHLIVGGFLSTYASILSSPPAPVFDREAVDENDTRRGDSMSRLSAATRTLLKKVEKEYSMSVCNHSSLTASEKECQQAKYLLTRFSTLERARMEVQRVQQQGIWLWAESLGGVTAILAAILAPHLYAGVVVVGTPVHYPPLFFDQASVWIYEVLDAAVLQHYPAPRDVQALQDSTVNWADLLADTRHPNEVLYDLRGLPPVELHHRVRNLTLLAINGGTLDDVVPSISGYMQRSTPRAQGTPVNRSSLGLENGYRRDLCTENLRGCGAAMDHRGLVYSLQFLQNSADSLVQAALLPNASAYFGIEVTLPSPHRGRLFPTVVETLDKHRIDEWQFESIFMSSVRDSLGGKYVKETNVRALTERRKQMCVDSHVPMEYNDLPLYDEADSGSGYYNGTKVLNILIGVTTLAPEKIFLPNIQLFHDEARETPAIDSEVHARAATVLHLPITHKYTQAVPGQTLQTAVSFAVYRRKKKRQHQTWLWPRFCMLVDSDQGLGTTRSYLQYDKIDLSNIPDFTDTHSLWQLLPSFRRGVKVHTQPGFALVRGVDSALLEPQLQVRTGDGSKIFPLVMCGSLHSFYLALRGQSSLRADEPEHQLQYFYGPFHRGLHNFTYRWKPFSTYPPQLNETYLIYTLSDNHGTRPEVQLPTYSMLQHASLFSPEYLKWLLELWPQRLLAVFSMYTGIARFAGAPAVFLFTLFTALGVIEEKICANHLQKVAVVQRSFLRRIFVAHPLLDIVLWTLMVELVTGLWASTALKVCLSTDPLPYVTEAEMEARMSIWEKITLVVLYGIPPRYRACRFSWIGMQSVPVWSAFVEQMAIIYLGYGVEIVLLALAFGYLCAVGVFTWPLRRFVLLPLLRCAPSLLALVFLLIWATPTVLLLVRPSLPLCFVDIISTCALAVPVWILPRWTRPGYDYRLVFLLICAVGSFPSHFNGLALTIRNAFVMKTPAAFMDAERYTPSRPQMIVFGILQACFAGAYASLFCILRSEETLRMADQRKRERAETSAPRPDSEIGDGYVLGDLGRRAPRVRSFVSFLNSAFILGSLWASAIAMRRPLESSASLVGNMTVLGYLTTYLLKVL</sequence>
<keyword evidence="1" id="KW-0812">Transmembrane</keyword>
<dbReference type="PANTHER" id="PTHR15495">
    <property type="entry name" value="NEGATIVE REGULATOR OF VESICLE FORMATION-RELATED"/>
    <property type="match status" value="1"/>
</dbReference>
<evidence type="ECO:0000313" key="2">
    <source>
        <dbReference type="EMBL" id="KAG5492855.1"/>
    </source>
</evidence>
<gene>
    <name evidence="2" type="ORF">JKF63_01435</name>
</gene>
<keyword evidence="3" id="KW-1185">Reference proteome</keyword>
<dbReference type="PANTHER" id="PTHR15495:SF7">
    <property type="entry name" value="GPI INOSITOL-DEACYLASE"/>
    <property type="match status" value="1"/>
</dbReference>
<dbReference type="EMBL" id="JAFJZO010000035">
    <property type="protein sequence ID" value="KAG5492855.1"/>
    <property type="molecule type" value="Genomic_DNA"/>
</dbReference>
<dbReference type="GO" id="GO:0005783">
    <property type="term" value="C:endoplasmic reticulum"/>
    <property type="evidence" value="ECO:0007669"/>
    <property type="project" value="TreeGrafter"/>
</dbReference>
<dbReference type="GO" id="GO:0050185">
    <property type="term" value="F:phosphatidylinositol deacylase activity"/>
    <property type="evidence" value="ECO:0007669"/>
    <property type="project" value="TreeGrafter"/>
</dbReference>
<feature type="transmembrane region" description="Helical" evidence="1">
    <location>
        <begin position="1242"/>
        <end position="1262"/>
    </location>
</feature>
<feature type="transmembrane region" description="Helical" evidence="1">
    <location>
        <begin position="12"/>
        <end position="35"/>
    </location>
</feature>
<dbReference type="OrthoDB" id="348976at2759"/>
<keyword evidence="1" id="KW-0472">Membrane</keyword>
<name>A0A836HY26_9TRYP</name>
<dbReference type="SUPFAM" id="SSF53474">
    <property type="entry name" value="alpha/beta-Hydrolases"/>
    <property type="match status" value="1"/>
</dbReference>
<feature type="transmembrane region" description="Helical" evidence="1">
    <location>
        <begin position="933"/>
        <end position="952"/>
    </location>
</feature>
<dbReference type="GO" id="GO:0016020">
    <property type="term" value="C:membrane"/>
    <property type="evidence" value="ECO:0007669"/>
    <property type="project" value="GOC"/>
</dbReference>
<feature type="transmembrane region" description="Helical" evidence="1">
    <location>
        <begin position="892"/>
        <end position="913"/>
    </location>
</feature>
<dbReference type="RefSeq" id="XP_067753639.1">
    <property type="nucleotide sequence ID" value="XM_067897482.1"/>
</dbReference>
<reference evidence="2 3" key="1">
    <citation type="submission" date="2021-02" db="EMBL/GenBank/DDBJ databases">
        <title>Porcisia hertigi Genome sequencing and assembly.</title>
        <authorList>
            <person name="Almutairi H."/>
            <person name="Gatherer D."/>
        </authorList>
    </citation>
    <scope>NUCLEOTIDE SEQUENCE [LARGE SCALE GENOMIC DNA]</scope>
    <source>
        <strain evidence="2 3">C119</strain>
    </source>
</reference>
<feature type="transmembrane region" description="Helical" evidence="1">
    <location>
        <begin position="1268"/>
        <end position="1287"/>
    </location>
</feature>
<dbReference type="GeneID" id="94287559"/>
<dbReference type="InterPro" id="IPR029058">
    <property type="entry name" value="AB_hydrolase_fold"/>
</dbReference>
<feature type="transmembrane region" description="Helical" evidence="1">
    <location>
        <begin position="1061"/>
        <end position="1082"/>
    </location>
</feature>
<keyword evidence="1" id="KW-1133">Transmembrane helix</keyword>
<dbReference type="GO" id="GO:0006888">
    <property type="term" value="P:endoplasmic reticulum to Golgi vesicle-mediated transport"/>
    <property type="evidence" value="ECO:0007669"/>
    <property type="project" value="TreeGrafter"/>
</dbReference>
<proteinExistence type="predicted"/>
<feature type="transmembrane region" description="Helical" evidence="1">
    <location>
        <begin position="1028"/>
        <end position="1054"/>
    </location>
</feature>
<evidence type="ECO:0000256" key="1">
    <source>
        <dbReference type="SAM" id="Phobius"/>
    </source>
</evidence>
<dbReference type="Gene3D" id="3.40.50.1820">
    <property type="entry name" value="alpha/beta hydrolase"/>
    <property type="match status" value="1"/>
</dbReference>
<organism evidence="2 3">
    <name type="scientific">Porcisia hertigi</name>
    <dbReference type="NCBI Taxonomy" id="2761500"/>
    <lineage>
        <taxon>Eukaryota</taxon>
        <taxon>Discoba</taxon>
        <taxon>Euglenozoa</taxon>
        <taxon>Kinetoplastea</taxon>
        <taxon>Metakinetoplastina</taxon>
        <taxon>Trypanosomatida</taxon>
        <taxon>Trypanosomatidae</taxon>
        <taxon>Leishmaniinae</taxon>
        <taxon>Porcisia</taxon>
    </lineage>
</organism>
<feature type="transmembrane region" description="Helical" evidence="1">
    <location>
        <begin position="1094"/>
        <end position="1115"/>
    </location>
</feature>
<evidence type="ECO:0008006" key="4">
    <source>
        <dbReference type="Google" id="ProtNLM"/>
    </source>
</evidence>
<accession>A0A836HY26</accession>
<dbReference type="KEGG" id="phet:94287559"/>
<protein>
    <recommendedName>
        <fullName evidence="4">GPI inositol-deacylase</fullName>
    </recommendedName>
</protein>
<evidence type="ECO:0000313" key="3">
    <source>
        <dbReference type="Proteomes" id="UP000674318"/>
    </source>
</evidence>
<comment type="caution">
    <text evidence="2">The sequence shown here is derived from an EMBL/GenBank/DDBJ whole genome shotgun (WGS) entry which is preliminary data.</text>
</comment>
<dbReference type="Proteomes" id="UP000674318">
    <property type="component" value="Chromosome 35"/>
</dbReference>
<feature type="transmembrane region" description="Helical" evidence="1">
    <location>
        <begin position="1127"/>
        <end position="1153"/>
    </location>
</feature>
<dbReference type="InterPro" id="IPR039529">
    <property type="entry name" value="PGAP1/BST1"/>
</dbReference>
<feature type="transmembrane region" description="Helical" evidence="1">
    <location>
        <begin position="1173"/>
        <end position="1195"/>
    </location>
</feature>
<dbReference type="GO" id="GO:0006505">
    <property type="term" value="P:GPI anchor metabolic process"/>
    <property type="evidence" value="ECO:0007669"/>
    <property type="project" value="TreeGrafter"/>
</dbReference>